<feature type="region of interest" description="Disordered" evidence="1">
    <location>
        <begin position="1"/>
        <end position="29"/>
    </location>
</feature>
<dbReference type="RefSeq" id="WP_203852172.1">
    <property type="nucleotide sequence ID" value="NZ_BAAAVW010000028.1"/>
</dbReference>
<keyword evidence="4" id="KW-1185">Reference proteome</keyword>
<reference evidence="3" key="1">
    <citation type="submission" date="2021-01" db="EMBL/GenBank/DDBJ databases">
        <title>Whole genome shotgun sequence of Dactylosporangium siamense NBRC 106093.</title>
        <authorList>
            <person name="Komaki H."/>
            <person name="Tamura T."/>
        </authorList>
    </citation>
    <scope>NUCLEOTIDE SEQUENCE</scope>
    <source>
        <strain evidence="3">NBRC 106093</strain>
    </source>
</reference>
<evidence type="ECO:0000259" key="2">
    <source>
        <dbReference type="SMART" id="SM00382"/>
    </source>
</evidence>
<dbReference type="Pfam" id="PF07728">
    <property type="entry name" value="AAA_5"/>
    <property type="match status" value="1"/>
</dbReference>
<dbReference type="CDD" id="cd00009">
    <property type="entry name" value="AAA"/>
    <property type="match status" value="1"/>
</dbReference>
<dbReference type="Proteomes" id="UP000660611">
    <property type="component" value="Unassembled WGS sequence"/>
</dbReference>
<evidence type="ECO:0000313" key="4">
    <source>
        <dbReference type="Proteomes" id="UP000660611"/>
    </source>
</evidence>
<dbReference type="InterPro" id="IPR003593">
    <property type="entry name" value="AAA+_ATPase"/>
</dbReference>
<comment type="caution">
    <text evidence="3">The sequence shown here is derived from an EMBL/GenBank/DDBJ whole genome shotgun (WGS) entry which is preliminary data.</text>
</comment>
<dbReference type="GO" id="GO:0016887">
    <property type="term" value="F:ATP hydrolysis activity"/>
    <property type="evidence" value="ECO:0007669"/>
    <property type="project" value="InterPro"/>
</dbReference>
<dbReference type="SUPFAM" id="SSF52540">
    <property type="entry name" value="P-loop containing nucleoside triphosphate hydrolases"/>
    <property type="match status" value="1"/>
</dbReference>
<dbReference type="InterPro" id="IPR027417">
    <property type="entry name" value="P-loop_NTPase"/>
</dbReference>
<dbReference type="AlphaFoldDB" id="A0A919PUN5"/>
<evidence type="ECO:0000313" key="3">
    <source>
        <dbReference type="EMBL" id="GIG50527.1"/>
    </source>
</evidence>
<dbReference type="EMBL" id="BONQ01000132">
    <property type="protein sequence ID" value="GIG50527.1"/>
    <property type="molecule type" value="Genomic_DNA"/>
</dbReference>
<evidence type="ECO:0000256" key="1">
    <source>
        <dbReference type="SAM" id="MobiDB-lite"/>
    </source>
</evidence>
<gene>
    <name evidence="3" type="ORF">Dsi01nite_085680</name>
</gene>
<name>A0A919PUN5_9ACTN</name>
<protein>
    <submittedName>
        <fullName evidence="3">ATPase AAA</fullName>
    </submittedName>
</protein>
<dbReference type="InterPro" id="IPR011704">
    <property type="entry name" value="ATPase_dyneun-rel_AAA"/>
</dbReference>
<feature type="domain" description="AAA+ ATPase" evidence="2">
    <location>
        <begin position="69"/>
        <end position="273"/>
    </location>
</feature>
<proteinExistence type="predicted"/>
<accession>A0A919PUN5</accession>
<dbReference type="SMART" id="SM00382">
    <property type="entry name" value="AAA"/>
    <property type="match status" value="1"/>
</dbReference>
<organism evidence="3 4">
    <name type="scientific">Dactylosporangium siamense</name>
    <dbReference type="NCBI Taxonomy" id="685454"/>
    <lineage>
        <taxon>Bacteria</taxon>
        <taxon>Bacillati</taxon>
        <taxon>Actinomycetota</taxon>
        <taxon>Actinomycetes</taxon>
        <taxon>Micromonosporales</taxon>
        <taxon>Micromonosporaceae</taxon>
        <taxon>Dactylosporangium</taxon>
    </lineage>
</organism>
<dbReference type="Gene3D" id="3.40.50.300">
    <property type="entry name" value="P-loop containing nucleotide triphosphate hydrolases"/>
    <property type="match status" value="1"/>
</dbReference>
<dbReference type="GO" id="GO:0005524">
    <property type="term" value="F:ATP binding"/>
    <property type="evidence" value="ECO:0007669"/>
    <property type="project" value="InterPro"/>
</dbReference>
<sequence length="355" mass="39694">MNHAKPAWPIYTGGGTPHDGIDRLPKPPPWRNFSADGAGAISRHIGEHRTATFRPDQSTVEAVNAAIFLRRPLLVSGTPGSGKSTLAYSIAHELGLRDVLHWPITSRSTLAEGLYQYDAIGRLQDTRVEHPDEERRDATFRAGRPIGDYIRLGPLGTALLSEEGDKPRVLLIDELDKCDVDLPNDLLNVFEEGTFVIPELERASPDRLVDGKDGTRRFEVYTADTNEKREVIDGRVSTRVFPIVVMTSNNEREFPWAFQRRCLRVRLEAPSADRLAAIVEAHLGEVDETAQDRIDWFLGLQQDEQRLAIDQLLNVLYLGRTPGIDWSSAQFDSLRETLTTKMGTEPGRANRTPPA</sequence>